<dbReference type="STRING" id="1048205.AB852_26295"/>
<gene>
    <name evidence="2" type="ORF">AB852_26295</name>
</gene>
<dbReference type="Proteomes" id="UP000186455">
    <property type="component" value="Unassembled WGS sequence"/>
</dbReference>
<evidence type="ECO:0000313" key="2">
    <source>
        <dbReference type="EMBL" id="OKH91787.1"/>
    </source>
</evidence>
<feature type="region of interest" description="Disordered" evidence="1">
    <location>
        <begin position="72"/>
        <end position="95"/>
    </location>
</feature>
<organism evidence="2 3">
    <name type="scientific">Streptomyces uncialis</name>
    <dbReference type="NCBI Taxonomy" id="1048205"/>
    <lineage>
        <taxon>Bacteria</taxon>
        <taxon>Bacillati</taxon>
        <taxon>Actinomycetota</taxon>
        <taxon>Actinomycetes</taxon>
        <taxon>Kitasatosporales</taxon>
        <taxon>Streptomycetaceae</taxon>
        <taxon>Streptomyces</taxon>
    </lineage>
</organism>
<name>A0A1Q4V1U1_9ACTN</name>
<comment type="caution">
    <text evidence="2">The sequence shown here is derived from an EMBL/GenBank/DDBJ whole genome shotgun (WGS) entry which is preliminary data.</text>
</comment>
<keyword evidence="3" id="KW-1185">Reference proteome</keyword>
<dbReference type="AlphaFoldDB" id="A0A1Q4V1U1"/>
<reference evidence="2 3" key="1">
    <citation type="submission" date="2015-06" db="EMBL/GenBank/DDBJ databases">
        <title>Cloning and characterization of the uncialamcin biosynthetic gene cluster.</title>
        <authorList>
            <person name="Yan X."/>
            <person name="Huang T."/>
            <person name="Ge H."/>
            <person name="Shen B."/>
        </authorList>
    </citation>
    <scope>NUCLEOTIDE SEQUENCE [LARGE SCALE GENOMIC DNA]</scope>
    <source>
        <strain evidence="2 3">DCA2648</strain>
    </source>
</reference>
<evidence type="ECO:0000256" key="1">
    <source>
        <dbReference type="SAM" id="MobiDB-lite"/>
    </source>
</evidence>
<proteinExistence type="predicted"/>
<dbReference type="EMBL" id="LFBV01000008">
    <property type="protein sequence ID" value="OKH91787.1"/>
    <property type="molecule type" value="Genomic_DNA"/>
</dbReference>
<sequence length="95" mass="10235">MSDGNVTADGEWPKIHLGQLVFDTCRQALGVVMDTGADAVDGRCFLRPPRGGVEWSSERADVRPATVADQLRPALSEVNARSRGEPGGHRSARLH</sequence>
<accession>A0A1Q4V1U1</accession>
<protein>
    <submittedName>
        <fullName evidence="2">Uncharacterized protein</fullName>
    </submittedName>
</protein>
<evidence type="ECO:0000313" key="3">
    <source>
        <dbReference type="Proteomes" id="UP000186455"/>
    </source>
</evidence>